<keyword evidence="6" id="KW-0067">ATP-binding</keyword>
<comment type="catalytic activity">
    <reaction evidence="8">
        <text>L-seryl-[protein] + ATP = O-phospho-L-seryl-[protein] + ADP + H(+)</text>
        <dbReference type="Rhea" id="RHEA:17989"/>
        <dbReference type="Rhea" id="RHEA-COMP:9863"/>
        <dbReference type="Rhea" id="RHEA-COMP:11604"/>
        <dbReference type="ChEBI" id="CHEBI:15378"/>
        <dbReference type="ChEBI" id="CHEBI:29999"/>
        <dbReference type="ChEBI" id="CHEBI:30616"/>
        <dbReference type="ChEBI" id="CHEBI:83421"/>
        <dbReference type="ChEBI" id="CHEBI:456216"/>
        <dbReference type="EC" id="2.7.11.1"/>
    </reaction>
</comment>
<dbReference type="SMART" id="SM00220">
    <property type="entry name" value="S_TKc"/>
    <property type="match status" value="1"/>
</dbReference>
<dbReference type="KEGG" id="mcha:111013783"/>
<dbReference type="Gene3D" id="1.10.510.10">
    <property type="entry name" value="Transferase(Phosphotransferase) domain 1"/>
    <property type="match status" value="1"/>
</dbReference>
<sequence>MAQQIAYVETDPSGRYGRFREILGKGAMKTVYKAFDEVLGIEVAWNQVKLKDVFHSPEELQRLYSEVHLLKNLNHDSIIRFYTSWIDTHRRTFNFITEMFTSGTLREYRQKYRKLDIGAVKNWARQILRGLAYLHGHDPPVIHRDLKCDNIFINGHLGQVKIGDLGLAAILHDSKHAHSVIGTPEFMAPELYDEEYNELVDVYSFGMCVIEMLTLEYPYSECSNPAQIYKKVTSGKLPNAYYRIEDLEAQKFVRKCLENVSKRLPATELLLHPFLASDDVSHEEELPATPPLISHPPKETAIPVPRRTDMTISGSMNPEDDTVFLKVRIKVKGGNAKNVYFTFDTVNDIAIDVATEMVKELEIIDWDPLEIAVMIKKEVSKLIPNWEEWNNFIPKNHHQDSFNYENEEEEDNVTPNPFYSCSSYASSSNSLQGFYSLYDNPRQWGGMNDTSVASQWFQEDHILIDGDASSSTSMNSFNGSNISFYSNNEDHEEDECDSHFKGREPHCISTTKQPTRFCPTMDPDAHHLRHKDNNLSDRESEGRSRSNSSHRLTRTRSMVEGRSQMKSLVEMLLRKRLFKTVGAVENIGYHKP</sequence>
<evidence type="ECO:0000256" key="6">
    <source>
        <dbReference type="ARBA" id="ARBA00022840"/>
    </source>
</evidence>
<dbReference type="Gene3D" id="3.30.200.20">
    <property type="entry name" value="Phosphorylase Kinase, domain 1"/>
    <property type="match status" value="1"/>
</dbReference>
<evidence type="ECO:0000256" key="4">
    <source>
        <dbReference type="ARBA" id="ARBA00022741"/>
    </source>
</evidence>
<reference evidence="12" key="1">
    <citation type="submission" date="2025-08" db="UniProtKB">
        <authorList>
            <consortium name="RefSeq"/>
        </authorList>
    </citation>
    <scope>IDENTIFICATION</scope>
    <source>
        <strain evidence="12">OHB3-1</strain>
    </source>
</reference>
<keyword evidence="3" id="KW-0808">Transferase</keyword>
<dbReference type="OrthoDB" id="4062651at2759"/>
<dbReference type="PANTHER" id="PTHR13902">
    <property type="entry name" value="SERINE/THREONINE-PROTEIN KINASE WNK WITH NO LYSINE -RELATED"/>
    <property type="match status" value="1"/>
</dbReference>
<evidence type="ECO:0000256" key="7">
    <source>
        <dbReference type="ARBA" id="ARBA00047899"/>
    </source>
</evidence>
<name>A0A6J1CQE4_MOMCH</name>
<evidence type="ECO:0000256" key="9">
    <source>
        <dbReference type="SAM" id="MobiDB-lite"/>
    </source>
</evidence>
<gene>
    <name evidence="12" type="primary">LOC111013783</name>
</gene>
<evidence type="ECO:0000259" key="10">
    <source>
        <dbReference type="PROSITE" id="PS50011"/>
    </source>
</evidence>
<evidence type="ECO:0000256" key="8">
    <source>
        <dbReference type="ARBA" id="ARBA00048679"/>
    </source>
</evidence>
<evidence type="ECO:0000313" key="12">
    <source>
        <dbReference type="RefSeq" id="XP_022143995.1"/>
    </source>
</evidence>
<evidence type="ECO:0000256" key="5">
    <source>
        <dbReference type="ARBA" id="ARBA00022777"/>
    </source>
</evidence>
<organism evidence="11 12">
    <name type="scientific">Momordica charantia</name>
    <name type="common">Bitter gourd</name>
    <name type="synonym">Balsam pear</name>
    <dbReference type="NCBI Taxonomy" id="3673"/>
    <lineage>
        <taxon>Eukaryota</taxon>
        <taxon>Viridiplantae</taxon>
        <taxon>Streptophyta</taxon>
        <taxon>Embryophyta</taxon>
        <taxon>Tracheophyta</taxon>
        <taxon>Spermatophyta</taxon>
        <taxon>Magnoliopsida</taxon>
        <taxon>eudicotyledons</taxon>
        <taxon>Gunneridae</taxon>
        <taxon>Pentapetalae</taxon>
        <taxon>rosids</taxon>
        <taxon>fabids</taxon>
        <taxon>Cucurbitales</taxon>
        <taxon>Cucurbitaceae</taxon>
        <taxon>Momordiceae</taxon>
        <taxon>Momordica</taxon>
    </lineage>
</organism>
<dbReference type="GO" id="GO:0004674">
    <property type="term" value="F:protein serine/threonine kinase activity"/>
    <property type="evidence" value="ECO:0007669"/>
    <property type="project" value="UniProtKB-KW"/>
</dbReference>
<comment type="catalytic activity">
    <reaction evidence="7">
        <text>L-threonyl-[protein] + ATP = O-phospho-L-threonyl-[protein] + ADP + H(+)</text>
        <dbReference type="Rhea" id="RHEA:46608"/>
        <dbReference type="Rhea" id="RHEA-COMP:11060"/>
        <dbReference type="Rhea" id="RHEA-COMP:11605"/>
        <dbReference type="ChEBI" id="CHEBI:15378"/>
        <dbReference type="ChEBI" id="CHEBI:30013"/>
        <dbReference type="ChEBI" id="CHEBI:30616"/>
        <dbReference type="ChEBI" id="CHEBI:61977"/>
        <dbReference type="ChEBI" id="CHEBI:456216"/>
        <dbReference type="EC" id="2.7.11.1"/>
    </reaction>
</comment>
<dbReference type="CDD" id="cd13983">
    <property type="entry name" value="STKc_WNK"/>
    <property type="match status" value="1"/>
</dbReference>
<dbReference type="PROSITE" id="PS00108">
    <property type="entry name" value="PROTEIN_KINASE_ST"/>
    <property type="match status" value="1"/>
</dbReference>
<dbReference type="GO" id="GO:0005524">
    <property type="term" value="F:ATP binding"/>
    <property type="evidence" value="ECO:0007669"/>
    <property type="project" value="UniProtKB-KW"/>
</dbReference>
<dbReference type="AlphaFoldDB" id="A0A6J1CQE4"/>
<evidence type="ECO:0000313" key="11">
    <source>
        <dbReference type="Proteomes" id="UP000504603"/>
    </source>
</evidence>
<feature type="domain" description="Protein kinase" evidence="10">
    <location>
        <begin position="17"/>
        <end position="275"/>
    </location>
</feature>
<keyword evidence="5 12" id="KW-0418">Kinase</keyword>
<dbReference type="SUPFAM" id="SSF56112">
    <property type="entry name" value="Protein kinase-like (PK-like)"/>
    <property type="match status" value="1"/>
</dbReference>
<dbReference type="Pfam" id="PF00069">
    <property type="entry name" value="Pkinase"/>
    <property type="match status" value="1"/>
</dbReference>
<feature type="compositionally biased region" description="Basic and acidic residues" evidence="9">
    <location>
        <begin position="523"/>
        <end position="544"/>
    </location>
</feature>
<keyword evidence="4" id="KW-0547">Nucleotide-binding</keyword>
<dbReference type="Gene3D" id="3.10.20.90">
    <property type="entry name" value="Phosphatidylinositol 3-kinase Catalytic Subunit, Chain A, domain 1"/>
    <property type="match status" value="1"/>
</dbReference>
<proteinExistence type="predicted"/>
<evidence type="ECO:0000256" key="3">
    <source>
        <dbReference type="ARBA" id="ARBA00022679"/>
    </source>
</evidence>
<dbReference type="FunFam" id="3.30.200.20:FF:000075">
    <property type="entry name" value="Probable serine/threonine-protein kinase WNK1"/>
    <property type="match status" value="1"/>
</dbReference>
<dbReference type="PROSITE" id="PS50011">
    <property type="entry name" value="PROTEIN_KINASE_DOM"/>
    <property type="match status" value="1"/>
</dbReference>
<dbReference type="Proteomes" id="UP000504603">
    <property type="component" value="Unplaced"/>
</dbReference>
<dbReference type="FunFam" id="1.10.510.10:FF:000046">
    <property type="entry name" value="probable serine/threonine-protein kinase WNK9"/>
    <property type="match status" value="1"/>
</dbReference>
<accession>A0A6J1CQE4</accession>
<dbReference type="InterPro" id="IPR008271">
    <property type="entry name" value="Ser/Thr_kinase_AS"/>
</dbReference>
<evidence type="ECO:0000256" key="1">
    <source>
        <dbReference type="ARBA" id="ARBA00012513"/>
    </source>
</evidence>
<protein>
    <recommendedName>
        <fullName evidence="1">non-specific serine/threonine protein kinase</fullName>
        <ecNumber evidence="1">2.7.11.1</ecNumber>
    </recommendedName>
</protein>
<feature type="region of interest" description="Disordered" evidence="9">
    <location>
        <begin position="519"/>
        <end position="561"/>
    </location>
</feature>
<dbReference type="InterPro" id="IPR000719">
    <property type="entry name" value="Prot_kinase_dom"/>
</dbReference>
<dbReference type="InterPro" id="IPR011009">
    <property type="entry name" value="Kinase-like_dom_sf"/>
</dbReference>
<keyword evidence="2" id="KW-0723">Serine/threonine-protein kinase</keyword>
<evidence type="ECO:0000256" key="2">
    <source>
        <dbReference type="ARBA" id="ARBA00022527"/>
    </source>
</evidence>
<dbReference type="GeneID" id="111013783"/>
<dbReference type="EC" id="2.7.11.1" evidence="1"/>
<dbReference type="InterPro" id="IPR050588">
    <property type="entry name" value="WNK_Ser-Thr_kinase"/>
</dbReference>
<dbReference type="RefSeq" id="XP_022143995.1">
    <property type="nucleotide sequence ID" value="XM_022288303.1"/>
</dbReference>
<keyword evidence="11" id="KW-1185">Reference proteome</keyword>